<proteinExistence type="predicted"/>
<accession>A0A8S2XV50</accession>
<organism evidence="2 3">
    <name type="scientific">Rotaria magnacalcarata</name>
    <dbReference type="NCBI Taxonomy" id="392030"/>
    <lineage>
        <taxon>Eukaryota</taxon>
        <taxon>Metazoa</taxon>
        <taxon>Spiralia</taxon>
        <taxon>Gnathifera</taxon>
        <taxon>Rotifera</taxon>
        <taxon>Eurotatoria</taxon>
        <taxon>Bdelloidea</taxon>
        <taxon>Philodinida</taxon>
        <taxon>Philodinidae</taxon>
        <taxon>Rotaria</taxon>
    </lineage>
</organism>
<sequence>PRKKRKANDLSTSFEDDVPTKARKRKKKGTEEAEKFVEHSLQQLRDLPMLTPREPSIDINN</sequence>
<feature type="compositionally biased region" description="Basic and acidic residues" evidence="1">
    <location>
        <begin position="29"/>
        <end position="38"/>
    </location>
</feature>
<evidence type="ECO:0000313" key="2">
    <source>
        <dbReference type="EMBL" id="CAF4511021.1"/>
    </source>
</evidence>
<dbReference type="AlphaFoldDB" id="A0A8S2XV50"/>
<protein>
    <submittedName>
        <fullName evidence="2">Uncharacterized protein</fullName>
    </submittedName>
</protein>
<gene>
    <name evidence="2" type="ORF">SMN809_LOCUS35365</name>
</gene>
<name>A0A8S2XV50_9BILA</name>
<evidence type="ECO:0000256" key="1">
    <source>
        <dbReference type="SAM" id="MobiDB-lite"/>
    </source>
</evidence>
<dbReference type="Proteomes" id="UP000676336">
    <property type="component" value="Unassembled WGS sequence"/>
</dbReference>
<dbReference type="EMBL" id="CAJOBI010084143">
    <property type="protein sequence ID" value="CAF4511021.1"/>
    <property type="molecule type" value="Genomic_DNA"/>
</dbReference>
<reference evidence="2" key="1">
    <citation type="submission" date="2021-02" db="EMBL/GenBank/DDBJ databases">
        <authorList>
            <person name="Nowell W R."/>
        </authorList>
    </citation>
    <scope>NUCLEOTIDE SEQUENCE</scope>
</reference>
<feature type="non-terminal residue" evidence="2">
    <location>
        <position position="61"/>
    </location>
</feature>
<feature type="non-terminal residue" evidence="2">
    <location>
        <position position="1"/>
    </location>
</feature>
<comment type="caution">
    <text evidence="2">The sequence shown here is derived from an EMBL/GenBank/DDBJ whole genome shotgun (WGS) entry which is preliminary data.</text>
</comment>
<feature type="region of interest" description="Disordered" evidence="1">
    <location>
        <begin position="1"/>
        <end position="61"/>
    </location>
</feature>
<evidence type="ECO:0000313" key="3">
    <source>
        <dbReference type="Proteomes" id="UP000676336"/>
    </source>
</evidence>